<evidence type="ECO:0000313" key="9">
    <source>
        <dbReference type="EMBL" id="CEK79703.1"/>
    </source>
</evidence>
<comment type="subcellular location">
    <subcellularLocation>
        <location evidence="1">Membrane</location>
        <topology evidence="1">Single-pass membrane protein</topology>
    </subcellularLocation>
</comment>
<dbReference type="InterPro" id="IPR027953">
    <property type="entry name" value="DUF4605"/>
</dbReference>
<feature type="region of interest" description="Disordered" evidence="6">
    <location>
        <begin position="1"/>
        <end position="47"/>
    </location>
</feature>
<sequence length="150" mass="16294">MVRILPNGDIVADDDPRVQQTTRRPDASTHPGQRRFQTTRNAEPGPGYEPQVNIFQSLNQRLIAFGIPRFNVGDIAVEPIVTIGMLIALLVFGIHGLILGIILFAVSRWSTHGAPGIVSRFFGGGQEGGDNNGRDNRHQGRAGGGYRLGR</sequence>
<organism evidence="9">
    <name type="scientific">Arion vulgaris</name>
    <dbReference type="NCBI Taxonomy" id="1028688"/>
    <lineage>
        <taxon>Eukaryota</taxon>
        <taxon>Metazoa</taxon>
        <taxon>Spiralia</taxon>
        <taxon>Lophotrochozoa</taxon>
        <taxon>Mollusca</taxon>
        <taxon>Gastropoda</taxon>
        <taxon>Heterobranchia</taxon>
        <taxon>Euthyneura</taxon>
        <taxon>Panpulmonata</taxon>
        <taxon>Eupulmonata</taxon>
        <taxon>Stylommatophora</taxon>
        <taxon>Helicina</taxon>
        <taxon>Arionoidea</taxon>
        <taxon>Arionidae</taxon>
        <taxon>Arion</taxon>
    </lineage>
</organism>
<accession>A0A0B7AFY7</accession>
<evidence type="ECO:0000256" key="5">
    <source>
        <dbReference type="ARBA" id="ARBA00023136"/>
    </source>
</evidence>
<gene>
    <name evidence="9" type="primary">ORF116925</name>
</gene>
<keyword evidence="3 7" id="KW-0812">Transmembrane</keyword>
<keyword evidence="5 7" id="KW-0472">Membrane</keyword>
<feature type="domain" description="DUF4605" evidence="8">
    <location>
        <begin position="53"/>
        <end position="109"/>
    </location>
</feature>
<reference evidence="9" key="1">
    <citation type="submission" date="2014-12" db="EMBL/GenBank/DDBJ databases">
        <title>Insight into the proteome of Arion vulgaris.</title>
        <authorList>
            <person name="Aradska J."/>
            <person name="Bulat T."/>
            <person name="Smidak R."/>
            <person name="Sarate P."/>
            <person name="Gangsoo J."/>
            <person name="Sialana F."/>
            <person name="Bilban M."/>
            <person name="Lubec G."/>
        </authorList>
    </citation>
    <scope>NUCLEOTIDE SEQUENCE</scope>
    <source>
        <tissue evidence="9">Skin</tissue>
    </source>
</reference>
<feature type="compositionally biased region" description="Gly residues" evidence="6">
    <location>
        <begin position="141"/>
        <end position="150"/>
    </location>
</feature>
<dbReference type="GO" id="GO:0016020">
    <property type="term" value="C:membrane"/>
    <property type="evidence" value="ECO:0007669"/>
    <property type="project" value="UniProtKB-SubCell"/>
</dbReference>
<keyword evidence="4 7" id="KW-1133">Transmembrane helix</keyword>
<dbReference type="InterPro" id="IPR052502">
    <property type="entry name" value="FAM241_domain"/>
</dbReference>
<feature type="transmembrane region" description="Helical" evidence="7">
    <location>
        <begin position="80"/>
        <end position="106"/>
    </location>
</feature>
<evidence type="ECO:0000256" key="6">
    <source>
        <dbReference type="SAM" id="MobiDB-lite"/>
    </source>
</evidence>
<comment type="similarity">
    <text evidence="2">Belongs to the FAM241 family.</text>
</comment>
<evidence type="ECO:0000256" key="7">
    <source>
        <dbReference type="SAM" id="Phobius"/>
    </source>
</evidence>
<evidence type="ECO:0000256" key="4">
    <source>
        <dbReference type="ARBA" id="ARBA00022989"/>
    </source>
</evidence>
<name>A0A0B7AFY7_9EUPU</name>
<evidence type="ECO:0000256" key="3">
    <source>
        <dbReference type="ARBA" id="ARBA00022692"/>
    </source>
</evidence>
<evidence type="ECO:0000256" key="2">
    <source>
        <dbReference type="ARBA" id="ARBA00006165"/>
    </source>
</evidence>
<evidence type="ECO:0000256" key="1">
    <source>
        <dbReference type="ARBA" id="ARBA00004167"/>
    </source>
</evidence>
<evidence type="ECO:0000259" key="8">
    <source>
        <dbReference type="Pfam" id="PF15378"/>
    </source>
</evidence>
<dbReference type="AlphaFoldDB" id="A0A0B7AFY7"/>
<dbReference type="EMBL" id="HACG01032838">
    <property type="protein sequence ID" value="CEK79703.1"/>
    <property type="molecule type" value="Transcribed_RNA"/>
</dbReference>
<protein>
    <recommendedName>
        <fullName evidence="8">DUF4605 domain-containing protein</fullName>
    </recommendedName>
</protein>
<feature type="region of interest" description="Disordered" evidence="6">
    <location>
        <begin position="125"/>
        <end position="150"/>
    </location>
</feature>
<dbReference type="PANTHER" id="PTHR33690">
    <property type="entry name" value="DUF4605 DOMAIN-CONTAINING PROTEIN"/>
    <property type="match status" value="1"/>
</dbReference>
<dbReference type="PANTHER" id="PTHR33690:SF3">
    <property type="entry name" value="UBIQUITIN-LIKE DOMAIN-CONTAINING PROTEIN"/>
    <property type="match status" value="1"/>
</dbReference>
<proteinExistence type="inferred from homology"/>
<dbReference type="Pfam" id="PF15378">
    <property type="entry name" value="DUF4605"/>
    <property type="match status" value="1"/>
</dbReference>